<dbReference type="RefSeq" id="XP_017775828.1">
    <property type="nucleotide sequence ID" value="XM_017920339.1"/>
</dbReference>
<keyword evidence="1" id="KW-1185">Reference proteome</keyword>
<evidence type="ECO:0000313" key="2">
    <source>
        <dbReference type="RefSeq" id="XP_017775828.1"/>
    </source>
</evidence>
<gene>
    <name evidence="2" type="primary">LOC108562132</name>
</gene>
<sequence>MEQYYSSDDDVCWGPPTLREIKRSLKRPIDRDHINRRRTIGYNSPLKQESMVQTPEPDHIKDIIEDVSKLSIKSTYYTPNETMLPEKVDAANTSQFCQDVEAPNTSRFCEEISKILDDTEPVTFVTATTDLSTESLLPQSIAIIDKLKSTLDSIMLTKKNFKVGSNVTLMGNRVQCTDLIDNVEMTLAPIESSDEDEDKEITNNIENIIQKLSVDNSDYEDDLNTKQENFVDSAFQQIKLSEVIEISDDESLEVHEIEQTFADTSECQNISDDNEQDFELGKSNKRIMSEIEENFDNAEISIEEKIEEKNEILRFQGTQSQYEDISCIEDTDLHKINNKAAVLEDSHNDSEASFEYKCMRNTPNDVYSIGDENKAENSVYNIVNNEDVSMSDDENMYEENKENDRSEYVFDDTLEEINRALNEGLDYDSPSEKLNSPVEKSSAKKVSYESKLKPPNEYNILKTVKPQMEQLMVTPDFKQPMRPMRRSPTPMHQRNALNFREIVSPVAVYIKSSATPLQKNVNLRMMDQLPKKIVAKSPSTKQKFCALPDVVYRPASKKCLTKEKEIKFGGKIEKLLFTKPEVIRHEKKFISKPINVQQKLLENNLTINSSHSSIMDATQDVSVLTSKKTFIR</sequence>
<dbReference type="GeneID" id="108562132"/>
<proteinExistence type="predicted"/>
<name>A0ABM1MMM8_NICVS</name>
<organism evidence="1 2">
    <name type="scientific">Nicrophorus vespilloides</name>
    <name type="common">Boreal carrion beetle</name>
    <dbReference type="NCBI Taxonomy" id="110193"/>
    <lineage>
        <taxon>Eukaryota</taxon>
        <taxon>Metazoa</taxon>
        <taxon>Ecdysozoa</taxon>
        <taxon>Arthropoda</taxon>
        <taxon>Hexapoda</taxon>
        <taxon>Insecta</taxon>
        <taxon>Pterygota</taxon>
        <taxon>Neoptera</taxon>
        <taxon>Endopterygota</taxon>
        <taxon>Coleoptera</taxon>
        <taxon>Polyphaga</taxon>
        <taxon>Staphyliniformia</taxon>
        <taxon>Silphidae</taxon>
        <taxon>Nicrophorinae</taxon>
        <taxon>Nicrophorus</taxon>
    </lineage>
</organism>
<evidence type="ECO:0000313" key="1">
    <source>
        <dbReference type="Proteomes" id="UP000695000"/>
    </source>
</evidence>
<reference evidence="2" key="1">
    <citation type="submission" date="2025-08" db="UniProtKB">
        <authorList>
            <consortium name="RefSeq"/>
        </authorList>
    </citation>
    <scope>IDENTIFICATION</scope>
    <source>
        <tissue evidence="2">Whole Larva</tissue>
    </source>
</reference>
<accession>A0ABM1MMM8</accession>
<protein>
    <submittedName>
        <fullName evidence="2">Uncharacterized protein LOC108562132</fullName>
    </submittedName>
</protein>
<dbReference type="Proteomes" id="UP000695000">
    <property type="component" value="Unplaced"/>
</dbReference>